<gene>
    <name evidence="1" type="ORF">IV68_GL000989</name>
</gene>
<evidence type="ECO:0000313" key="2">
    <source>
        <dbReference type="Proteomes" id="UP000051296"/>
    </source>
</evidence>
<comment type="caution">
    <text evidence="1">The sequence shown here is derived from an EMBL/GenBank/DDBJ whole genome shotgun (WGS) entry which is preliminary data.</text>
</comment>
<organism evidence="1 2">
    <name type="scientific">Weissella halotolerans DSM 20190</name>
    <dbReference type="NCBI Taxonomy" id="1123500"/>
    <lineage>
        <taxon>Bacteria</taxon>
        <taxon>Bacillati</taxon>
        <taxon>Bacillota</taxon>
        <taxon>Bacilli</taxon>
        <taxon>Lactobacillales</taxon>
        <taxon>Lactobacillaceae</taxon>
        <taxon>Weissella</taxon>
    </lineage>
</organism>
<name>A0A0R2FZU4_9LACO</name>
<dbReference type="EMBL" id="JQAX01000003">
    <property type="protein sequence ID" value="KRN31733.1"/>
    <property type="molecule type" value="Genomic_DNA"/>
</dbReference>
<keyword evidence="2" id="KW-1185">Reference proteome</keyword>
<dbReference type="RefSeq" id="WP_022791761.1">
    <property type="nucleotide sequence ID" value="NZ_ATUU01000003.1"/>
</dbReference>
<accession>A0A0R2FZU4</accession>
<sequence>MDIQGLQREIHFWQHRKAALLWCKEAAITGRYLFETSGKVRVEKKLDKQGAWCYLVTYPNGEKYQFYLEKKA</sequence>
<dbReference type="AlphaFoldDB" id="A0A0R2FZU4"/>
<evidence type="ECO:0000313" key="1">
    <source>
        <dbReference type="EMBL" id="KRN31733.1"/>
    </source>
</evidence>
<dbReference type="InParanoid" id="A0A0R2FZU4"/>
<protein>
    <submittedName>
        <fullName evidence="1">Uncharacterized protein</fullName>
    </submittedName>
</protein>
<proteinExistence type="predicted"/>
<dbReference type="STRING" id="1123500.GCA_000420365_01008"/>
<dbReference type="Proteomes" id="UP000051296">
    <property type="component" value="Unassembled WGS sequence"/>
</dbReference>
<reference evidence="1 2" key="1">
    <citation type="journal article" date="2015" name="Genome Announc.">
        <title>Expanding the biotechnology potential of lactobacilli through comparative genomics of 213 strains and associated genera.</title>
        <authorList>
            <person name="Sun Z."/>
            <person name="Harris H.M."/>
            <person name="McCann A."/>
            <person name="Guo C."/>
            <person name="Argimon S."/>
            <person name="Zhang W."/>
            <person name="Yang X."/>
            <person name="Jeffery I.B."/>
            <person name="Cooney J.C."/>
            <person name="Kagawa T.F."/>
            <person name="Liu W."/>
            <person name="Song Y."/>
            <person name="Salvetti E."/>
            <person name="Wrobel A."/>
            <person name="Rasinkangas P."/>
            <person name="Parkhill J."/>
            <person name="Rea M.C."/>
            <person name="O'Sullivan O."/>
            <person name="Ritari J."/>
            <person name="Douillard F.P."/>
            <person name="Paul Ross R."/>
            <person name="Yang R."/>
            <person name="Briner A.E."/>
            <person name="Felis G.E."/>
            <person name="de Vos W.M."/>
            <person name="Barrangou R."/>
            <person name="Klaenhammer T.R."/>
            <person name="Caufield P.W."/>
            <person name="Cui Y."/>
            <person name="Zhang H."/>
            <person name="O'Toole P.W."/>
        </authorList>
    </citation>
    <scope>NUCLEOTIDE SEQUENCE [LARGE SCALE GENOMIC DNA]</scope>
    <source>
        <strain evidence="1 2">DSM 20190</strain>
    </source>
</reference>